<protein>
    <submittedName>
        <fullName evidence="1">Uncharacterized protein</fullName>
    </submittedName>
</protein>
<gene>
    <name evidence="1" type="ORF">QFC20_002344</name>
</gene>
<reference evidence="1" key="1">
    <citation type="submission" date="2023-04" db="EMBL/GenBank/DDBJ databases">
        <title>Draft Genome sequencing of Naganishia species isolated from polar environments using Oxford Nanopore Technology.</title>
        <authorList>
            <person name="Leo P."/>
            <person name="Venkateswaran K."/>
        </authorList>
    </citation>
    <scope>NUCLEOTIDE SEQUENCE</scope>
    <source>
        <strain evidence="1">MNA-CCFEE 5262</strain>
    </source>
</reference>
<dbReference type="EMBL" id="JASBWS010000016">
    <property type="protein sequence ID" value="KAJ9112163.1"/>
    <property type="molecule type" value="Genomic_DNA"/>
</dbReference>
<proteinExistence type="predicted"/>
<organism evidence="1 2">
    <name type="scientific">Naganishia adeliensis</name>
    <dbReference type="NCBI Taxonomy" id="92952"/>
    <lineage>
        <taxon>Eukaryota</taxon>
        <taxon>Fungi</taxon>
        <taxon>Dikarya</taxon>
        <taxon>Basidiomycota</taxon>
        <taxon>Agaricomycotina</taxon>
        <taxon>Tremellomycetes</taxon>
        <taxon>Filobasidiales</taxon>
        <taxon>Filobasidiaceae</taxon>
        <taxon>Naganishia</taxon>
    </lineage>
</organism>
<sequence length="852" mass="95301">MEAVPPSTSTRAEEGERRRNVPRGNRRGNHHPSAPPNNQGNRESRGPRPPFMNGGDQRQPQQPRPRNPRPSKPQTFQLGPLPPMPTTGQSAQDAARGQRITNAARKQFKIPASQRPSPGNQAVEELGTLLGMGDQPFDGQRVATFLARNPTALAGIQGATTDRRPHHLRAQNIPNRNNANNANQNQNATRNNPINANQNQNQNQLHALLQGSTILSQPNQPLNGQDMNQSWRRPAGNQYPQPRPPAPSQYVPPVRQNHGGPRLHVARIMGTRFQEPAVNVRQVLELLEKVPNPWPSVTEPFPSAYRYTLTHPDPRSIILQELLDRSRQSPLTISILESWRASEPSQQNKQAVVRILNQVNAVFQERYGQKFNFVIEPFGSVSWGGETGDTADVDMTLKDFDRPFGYTEALWPKDGRSRPDIGPIYNVYALSRLLQEVGYIEVEPIKWATTPIVKFKDPTSGVSLDLNTNDLGGEANSRMILAYCRLAPFTLRPLIHIVKTWAKSRNLNDPSGSQGSPTLSSYCWTLMCIAYLQSIGKLPNLQDSVRVQNCGRENCVIWVSWGKPQGQAASIGFAEPLVDDDAAPQVPMDDVGDIVKGFFTFYYNMLRKDGDYDGEPMVIHNGRVPDAHRHVISVWKGGLTDRSIPVGEKSSGRRQQVDERKENAQMNALDGYQLTDGDVTMPSGMEQNEQIGILEEMENAAMDVDNQIPPNGRQQQRQQQPRGKRDRKHYSAEELPRGPEVDGFAQPERWSLSDLVVQDPFLHDKNCASALSRPNYERLTRELERAVDILAQDEALETLFEKPDPREMLSNRKKGKLIRQSRRIDRAAASKAAKQAKGNNVELMPTDNGVAQ</sequence>
<dbReference type="Proteomes" id="UP001230649">
    <property type="component" value="Unassembled WGS sequence"/>
</dbReference>
<accession>A0ACC2WK91</accession>
<comment type="caution">
    <text evidence="1">The sequence shown here is derived from an EMBL/GenBank/DDBJ whole genome shotgun (WGS) entry which is preliminary data.</text>
</comment>
<evidence type="ECO:0000313" key="2">
    <source>
        <dbReference type="Proteomes" id="UP001230649"/>
    </source>
</evidence>
<keyword evidence="2" id="KW-1185">Reference proteome</keyword>
<evidence type="ECO:0000313" key="1">
    <source>
        <dbReference type="EMBL" id="KAJ9112163.1"/>
    </source>
</evidence>
<name>A0ACC2WK91_9TREE</name>